<dbReference type="EMBL" id="CP021983">
    <property type="protein sequence ID" value="ASC72873.1"/>
    <property type="molecule type" value="Genomic_DNA"/>
</dbReference>
<organism evidence="1 2">
    <name type="scientific">Halomicronema hongdechloris C2206</name>
    <dbReference type="NCBI Taxonomy" id="1641165"/>
    <lineage>
        <taxon>Bacteria</taxon>
        <taxon>Bacillati</taxon>
        <taxon>Cyanobacteriota</taxon>
        <taxon>Cyanophyceae</taxon>
        <taxon>Nodosilineales</taxon>
        <taxon>Nodosilineaceae</taxon>
        <taxon>Halomicronema</taxon>
    </lineage>
</organism>
<dbReference type="Proteomes" id="UP000191901">
    <property type="component" value="Chromosome"/>
</dbReference>
<dbReference type="AlphaFoldDB" id="A0A1Z3HRD1"/>
<evidence type="ECO:0000313" key="2">
    <source>
        <dbReference type="Proteomes" id="UP000191901"/>
    </source>
</evidence>
<evidence type="ECO:0000313" key="1">
    <source>
        <dbReference type="EMBL" id="ASC72873.1"/>
    </source>
</evidence>
<name>A0A1Z3HRD1_9CYAN</name>
<proteinExistence type="predicted"/>
<protein>
    <submittedName>
        <fullName evidence="1">Uncharacterized protein</fullName>
    </submittedName>
</protein>
<dbReference type="KEGG" id="hhg:XM38_038330"/>
<reference evidence="1 2" key="1">
    <citation type="journal article" date="2016" name="Biochim. Biophys. Acta">
        <title>Characterization of red-shifted phycobilisomes isolated from the chlorophyll f-containing cyanobacterium Halomicronema hongdechloris.</title>
        <authorList>
            <person name="Li Y."/>
            <person name="Lin Y."/>
            <person name="Garvey C.J."/>
            <person name="Birch D."/>
            <person name="Corkery R.W."/>
            <person name="Loughlin P.C."/>
            <person name="Scheer H."/>
            <person name="Willows R.D."/>
            <person name="Chen M."/>
        </authorList>
    </citation>
    <scope>NUCLEOTIDE SEQUENCE [LARGE SCALE GENOMIC DNA]</scope>
    <source>
        <strain evidence="1 2">C2206</strain>
    </source>
</reference>
<sequence length="41" mass="4710">MTRTYSQAAQIRTRQVDPLLEQLVAQDTPPELYQSARFVST</sequence>
<gene>
    <name evidence="1" type="ORF">XM38_038330</name>
</gene>
<accession>A0A1Z3HRD1</accession>
<keyword evidence="2" id="KW-1185">Reference proteome</keyword>